<keyword evidence="2 3" id="KW-0040">ANK repeat</keyword>
<accession>A0A9X1ZT11</accession>
<dbReference type="SUPFAM" id="SSF48403">
    <property type="entry name" value="Ankyrin repeat"/>
    <property type="match status" value="1"/>
</dbReference>
<reference evidence="4" key="1">
    <citation type="submission" date="2022-01" db="EMBL/GenBank/DDBJ databases">
        <title>Genome sequencing of Zunongwangia sp. M21534 genome.</title>
        <authorList>
            <person name="Chen Y."/>
            <person name="Dong C."/>
            <person name="Shao Z."/>
        </authorList>
    </citation>
    <scope>NUCLEOTIDE SEQUENCE</scope>
    <source>
        <strain evidence="4">MCCC M21534</strain>
    </source>
</reference>
<dbReference type="EMBL" id="JAKHSK010000002">
    <property type="protein sequence ID" value="MCL6217163.1"/>
    <property type="molecule type" value="Genomic_DNA"/>
</dbReference>
<comment type="caution">
    <text evidence="4">The sequence shown here is derived from an EMBL/GenBank/DDBJ whole genome shotgun (WGS) entry which is preliminary data.</text>
</comment>
<dbReference type="PROSITE" id="PS51257">
    <property type="entry name" value="PROKAR_LIPOPROTEIN"/>
    <property type="match status" value="1"/>
</dbReference>
<gene>
    <name evidence="4" type="ORF">L1967_02560</name>
</gene>
<dbReference type="PANTHER" id="PTHR24123">
    <property type="entry name" value="ANKYRIN REPEAT-CONTAINING"/>
    <property type="match status" value="1"/>
</dbReference>
<evidence type="ECO:0000256" key="3">
    <source>
        <dbReference type="PROSITE-ProRule" id="PRU00023"/>
    </source>
</evidence>
<protein>
    <submittedName>
        <fullName evidence="4">Ankyrin repeat domain-containing protein</fullName>
    </submittedName>
</protein>
<dbReference type="RefSeq" id="WP_249600146.1">
    <property type="nucleotide sequence ID" value="NZ_JAKHSK010000002.1"/>
</dbReference>
<dbReference type="AlphaFoldDB" id="A0A9X1ZT11"/>
<dbReference type="InterPro" id="IPR051165">
    <property type="entry name" value="Multifunctional_ANK_Repeat"/>
</dbReference>
<dbReference type="InterPro" id="IPR002110">
    <property type="entry name" value="Ankyrin_rpt"/>
</dbReference>
<dbReference type="InterPro" id="IPR036770">
    <property type="entry name" value="Ankyrin_rpt-contain_sf"/>
</dbReference>
<feature type="repeat" description="ANK" evidence="3">
    <location>
        <begin position="65"/>
        <end position="97"/>
    </location>
</feature>
<evidence type="ECO:0000256" key="2">
    <source>
        <dbReference type="ARBA" id="ARBA00023043"/>
    </source>
</evidence>
<keyword evidence="1" id="KW-0677">Repeat</keyword>
<dbReference type="Proteomes" id="UP001139521">
    <property type="component" value="Unassembled WGS sequence"/>
</dbReference>
<name>A0A9X1ZT11_9FLAO</name>
<dbReference type="Gene3D" id="1.25.40.20">
    <property type="entry name" value="Ankyrin repeat-containing domain"/>
    <property type="match status" value="1"/>
</dbReference>
<sequence length="275" mass="30974">MSLKHIFFLLIITITACKTGSTKKIGHSEFDKTHKRLEYLIKNDSTAAFKKVFKKTHFDPNHSDFGTPLLFNAVSKNNEEITDFLLKKGADINYISKYGTVMHWALESENTKMGNLLLNNGFDASIEKKMIKNPEPLNVLTAFLVEKNDENILLFKKLLDSGMNPDLRDKDGACSLILASYFSKPDLISLLHKNGADMNIRAVPDENNPNLSPTEFTTNQYTALMIATLFEKTEIVAQLLSYPEVDTTITGIKNQKTAYDIALDTKNKDLIALFQ</sequence>
<evidence type="ECO:0000313" key="4">
    <source>
        <dbReference type="EMBL" id="MCL6217163.1"/>
    </source>
</evidence>
<proteinExistence type="predicted"/>
<keyword evidence="5" id="KW-1185">Reference proteome</keyword>
<evidence type="ECO:0000256" key="1">
    <source>
        <dbReference type="ARBA" id="ARBA00022737"/>
    </source>
</evidence>
<dbReference type="Pfam" id="PF12796">
    <property type="entry name" value="Ank_2"/>
    <property type="match status" value="1"/>
</dbReference>
<dbReference type="PANTHER" id="PTHR24123:SF33">
    <property type="entry name" value="PROTEIN HOS4"/>
    <property type="match status" value="1"/>
</dbReference>
<dbReference type="SMART" id="SM00248">
    <property type="entry name" value="ANK"/>
    <property type="match status" value="4"/>
</dbReference>
<dbReference type="PROSITE" id="PS50088">
    <property type="entry name" value="ANK_REPEAT"/>
    <property type="match status" value="1"/>
</dbReference>
<organism evidence="4 5">
    <name type="scientific">Zunongwangia pacifica</name>
    <dbReference type="NCBI Taxonomy" id="2911062"/>
    <lineage>
        <taxon>Bacteria</taxon>
        <taxon>Pseudomonadati</taxon>
        <taxon>Bacteroidota</taxon>
        <taxon>Flavobacteriia</taxon>
        <taxon>Flavobacteriales</taxon>
        <taxon>Flavobacteriaceae</taxon>
        <taxon>Zunongwangia</taxon>
    </lineage>
</organism>
<evidence type="ECO:0000313" key="5">
    <source>
        <dbReference type="Proteomes" id="UP001139521"/>
    </source>
</evidence>